<feature type="compositionally biased region" description="Basic residues" evidence="1">
    <location>
        <begin position="1"/>
        <end position="18"/>
    </location>
</feature>
<accession>A0A4Q2SBC5</accession>
<protein>
    <submittedName>
        <fullName evidence="4">DUF2786 domain-containing protein</fullName>
    </submittedName>
</protein>
<name>A0A4Q2SBC5_9ACTN</name>
<proteinExistence type="predicted"/>
<keyword evidence="5" id="KW-1185">Reference proteome</keyword>
<evidence type="ECO:0000256" key="1">
    <source>
        <dbReference type="SAM" id="MobiDB-lite"/>
    </source>
</evidence>
<sequence>MGVNNRKRRAARQRKQARDRHEAGSPGGFHPPGAESWDAETAYDVVEAKVHAAVRRLGRQRLADAELASVAERLVASVAPHPRHVVETVVGDLLVRVVRAVADGGWSPTDLAELVRRNLSPAYVPTLAAALHEDCGQHPRGHAWQSAVDRIGSQPALLLGADEALQSALGVAALLTHAPLLSDAVAATRPEDGPEHPKLARVRALLAKAESTEFDEEAEALSAKAQELISRHALDRLVADGAARGRSDLQVRRLWLDAPYLRAKAALVSVVASANRCRAASAERWGFCVVVGAAHDLDALELLVTSLLVQADAAMLRHGRRSDRAGTTRTRSFRQSFLTAYATRIGQRLAAVNNLAAARAGEVDLLPVLRSHEVKVAEEFDRLVPHTVGRSASVSNGEGWAAGIAAADLAVLDVDR</sequence>
<dbReference type="InterPro" id="IPR055592">
    <property type="entry name" value="DUF7168"/>
</dbReference>
<feature type="domain" description="DUF7168" evidence="3">
    <location>
        <begin position="264"/>
        <end position="357"/>
    </location>
</feature>
<gene>
    <name evidence="4" type="ORF">EUA07_11255</name>
</gene>
<dbReference type="EMBL" id="SDWU01000011">
    <property type="protein sequence ID" value="RYC01496.1"/>
    <property type="molecule type" value="Genomic_DNA"/>
</dbReference>
<dbReference type="OrthoDB" id="3508128at2"/>
<evidence type="ECO:0000259" key="3">
    <source>
        <dbReference type="Pfam" id="PF23771"/>
    </source>
</evidence>
<dbReference type="AlphaFoldDB" id="A0A4Q2SBC5"/>
<dbReference type="Proteomes" id="UP000293291">
    <property type="component" value="Unassembled WGS sequence"/>
</dbReference>
<reference evidence="4 5" key="1">
    <citation type="submission" date="2019-01" db="EMBL/GenBank/DDBJ databases">
        <title>Novel species of Nocardioides.</title>
        <authorList>
            <person name="Liu Q."/>
            <person name="Xin Y.-H."/>
        </authorList>
    </citation>
    <scope>NUCLEOTIDE SEQUENCE [LARGE SCALE GENOMIC DNA]</scope>
    <source>
        <strain evidence="4 5">CGMCC 4.6875</strain>
    </source>
</reference>
<evidence type="ECO:0000313" key="4">
    <source>
        <dbReference type="EMBL" id="RYC01496.1"/>
    </source>
</evidence>
<dbReference type="RefSeq" id="WP_129455262.1">
    <property type="nucleotide sequence ID" value="NZ_JACXYX010000001.1"/>
</dbReference>
<evidence type="ECO:0000313" key="5">
    <source>
        <dbReference type="Proteomes" id="UP000293291"/>
    </source>
</evidence>
<dbReference type="InterPro" id="IPR024498">
    <property type="entry name" value="DUF2786"/>
</dbReference>
<evidence type="ECO:0000259" key="2">
    <source>
        <dbReference type="Pfam" id="PF10979"/>
    </source>
</evidence>
<organism evidence="4 5">
    <name type="scientific">Nocardioides ganghwensis</name>
    <dbReference type="NCBI Taxonomy" id="252230"/>
    <lineage>
        <taxon>Bacteria</taxon>
        <taxon>Bacillati</taxon>
        <taxon>Actinomycetota</taxon>
        <taxon>Actinomycetes</taxon>
        <taxon>Propionibacteriales</taxon>
        <taxon>Nocardioidaceae</taxon>
        <taxon>Nocardioides</taxon>
    </lineage>
</organism>
<dbReference type="Pfam" id="PF10979">
    <property type="entry name" value="DUF2786"/>
    <property type="match status" value="1"/>
</dbReference>
<feature type="region of interest" description="Disordered" evidence="1">
    <location>
        <begin position="1"/>
        <end position="36"/>
    </location>
</feature>
<comment type="caution">
    <text evidence="4">The sequence shown here is derived from an EMBL/GenBank/DDBJ whole genome shotgun (WGS) entry which is preliminary data.</text>
</comment>
<feature type="domain" description="DUF2786" evidence="2">
    <location>
        <begin position="199"/>
        <end position="236"/>
    </location>
</feature>
<dbReference type="Pfam" id="PF23771">
    <property type="entry name" value="DUF7168"/>
    <property type="match status" value="1"/>
</dbReference>